<feature type="transmembrane region" description="Helical" evidence="1">
    <location>
        <begin position="160"/>
        <end position="177"/>
    </location>
</feature>
<protein>
    <submittedName>
        <fullName evidence="2">Uncharacterized protein</fullName>
    </submittedName>
</protein>
<dbReference type="RefSeq" id="WP_236343966.1">
    <property type="nucleotide sequence ID" value="NZ_CAKMMF010000020.1"/>
</dbReference>
<organism evidence="2 3">
    <name type="scientific">Paenibacillus plantiphilus</name>
    <dbReference type="NCBI Taxonomy" id="2905650"/>
    <lineage>
        <taxon>Bacteria</taxon>
        <taxon>Bacillati</taxon>
        <taxon>Bacillota</taxon>
        <taxon>Bacilli</taxon>
        <taxon>Bacillales</taxon>
        <taxon>Paenibacillaceae</taxon>
        <taxon>Paenibacillus</taxon>
    </lineage>
</organism>
<feature type="transmembrane region" description="Helical" evidence="1">
    <location>
        <begin position="56"/>
        <end position="74"/>
    </location>
</feature>
<keyword evidence="1" id="KW-0812">Transmembrane</keyword>
<keyword evidence="1" id="KW-1133">Transmembrane helix</keyword>
<evidence type="ECO:0000313" key="3">
    <source>
        <dbReference type="Proteomes" id="UP000838686"/>
    </source>
</evidence>
<keyword evidence="3" id="KW-1185">Reference proteome</keyword>
<evidence type="ECO:0000256" key="1">
    <source>
        <dbReference type="SAM" id="Phobius"/>
    </source>
</evidence>
<feature type="transmembrane region" description="Helical" evidence="1">
    <location>
        <begin position="6"/>
        <end position="25"/>
    </location>
</feature>
<reference evidence="2" key="1">
    <citation type="submission" date="2022-01" db="EMBL/GenBank/DDBJ databases">
        <authorList>
            <person name="Criscuolo A."/>
        </authorList>
    </citation>
    <scope>NUCLEOTIDE SEQUENCE</scope>
    <source>
        <strain evidence="2">CIP111893</strain>
    </source>
</reference>
<keyword evidence="1" id="KW-0472">Membrane</keyword>
<dbReference type="EMBL" id="CAKMMF010000020">
    <property type="protein sequence ID" value="CAH1212725.1"/>
    <property type="molecule type" value="Genomic_DNA"/>
</dbReference>
<proteinExistence type="predicted"/>
<feature type="transmembrane region" description="Helical" evidence="1">
    <location>
        <begin position="81"/>
        <end position="109"/>
    </location>
</feature>
<feature type="transmembrane region" description="Helical" evidence="1">
    <location>
        <begin position="121"/>
        <end position="140"/>
    </location>
</feature>
<dbReference type="Proteomes" id="UP000838686">
    <property type="component" value="Unassembled WGS sequence"/>
</dbReference>
<name>A0ABN8GPP5_9BACL</name>
<evidence type="ECO:0000313" key="2">
    <source>
        <dbReference type="EMBL" id="CAH1212725.1"/>
    </source>
</evidence>
<accession>A0ABN8GPP5</accession>
<gene>
    <name evidence="2" type="ORF">PAECIP111893_03589</name>
</gene>
<sequence>MDFVLFMVFALIENLGMLTLIFALYRLNLKKYWFPALVISIIMHLVNFYIRNEYLTAYTPVIVLTFIILLLTVVRIPLTWAIVVAITGYIAFNLLQGTLVLLSSLLHFLPLGQIEDSGWRVNVLQLITGVLSFIIGRYLYRRGMGYAFPFERLQFRLGTIGLVIMLSIVAIVSSATLYFNNLYLVMGILLIGFISLIYWAQRKEKEDGDDIL</sequence>
<feature type="transmembrane region" description="Helical" evidence="1">
    <location>
        <begin position="183"/>
        <end position="200"/>
    </location>
</feature>
<comment type="caution">
    <text evidence="2">The sequence shown here is derived from an EMBL/GenBank/DDBJ whole genome shotgun (WGS) entry which is preliminary data.</text>
</comment>
<feature type="transmembrane region" description="Helical" evidence="1">
    <location>
        <begin position="32"/>
        <end position="50"/>
    </location>
</feature>